<dbReference type="SUPFAM" id="SSF55785">
    <property type="entry name" value="PYP-like sensor domain (PAS domain)"/>
    <property type="match status" value="1"/>
</dbReference>
<proteinExistence type="predicted"/>
<keyword evidence="6" id="KW-0472">Membrane</keyword>
<evidence type="ECO:0000256" key="1">
    <source>
        <dbReference type="ARBA" id="ARBA00000085"/>
    </source>
</evidence>
<dbReference type="CDD" id="cd00130">
    <property type="entry name" value="PAS"/>
    <property type="match status" value="1"/>
</dbReference>
<evidence type="ECO:0000313" key="12">
    <source>
        <dbReference type="Proteomes" id="UP001324993"/>
    </source>
</evidence>
<dbReference type="SUPFAM" id="SSF55874">
    <property type="entry name" value="ATPase domain of HSP90 chaperone/DNA topoisomerase II/histidine kinase"/>
    <property type="match status" value="1"/>
</dbReference>
<evidence type="ECO:0000259" key="7">
    <source>
        <dbReference type="PROSITE" id="PS50109"/>
    </source>
</evidence>
<evidence type="ECO:0000256" key="2">
    <source>
        <dbReference type="ARBA" id="ARBA00012438"/>
    </source>
</evidence>
<accession>A0ABZ0RFL2</accession>
<dbReference type="CDD" id="cd00082">
    <property type="entry name" value="HisKA"/>
    <property type="match status" value="1"/>
</dbReference>
<feature type="modified residue" description="4-aspartylphosphate" evidence="5">
    <location>
        <position position="513"/>
    </location>
</feature>
<evidence type="ECO:0000259" key="8">
    <source>
        <dbReference type="PROSITE" id="PS50110"/>
    </source>
</evidence>
<gene>
    <name evidence="11" type="ORF">SH580_12690</name>
</gene>
<dbReference type="Pfam" id="PF13426">
    <property type="entry name" value="PAS_9"/>
    <property type="match status" value="1"/>
</dbReference>
<dbReference type="EMBL" id="CP138858">
    <property type="protein sequence ID" value="WPJ94293.1"/>
    <property type="molecule type" value="Genomic_DNA"/>
</dbReference>
<dbReference type="NCBIfam" id="TIGR00229">
    <property type="entry name" value="sensory_box"/>
    <property type="match status" value="1"/>
</dbReference>
<keyword evidence="3 5" id="KW-0597">Phosphoprotein</keyword>
<dbReference type="Gene3D" id="3.30.450.20">
    <property type="entry name" value="PAS domain"/>
    <property type="match status" value="1"/>
</dbReference>
<dbReference type="Pfam" id="PF00512">
    <property type="entry name" value="HisKA"/>
    <property type="match status" value="1"/>
</dbReference>
<dbReference type="SUPFAM" id="SSF52172">
    <property type="entry name" value="CheY-like"/>
    <property type="match status" value="2"/>
</dbReference>
<dbReference type="SMART" id="SM00086">
    <property type="entry name" value="PAC"/>
    <property type="match status" value="1"/>
</dbReference>
<dbReference type="SMART" id="SM00387">
    <property type="entry name" value="HATPase_c"/>
    <property type="match status" value="1"/>
</dbReference>
<dbReference type="SMART" id="SM00448">
    <property type="entry name" value="REC"/>
    <property type="match status" value="2"/>
</dbReference>
<dbReference type="InterPro" id="IPR005467">
    <property type="entry name" value="His_kinase_dom"/>
</dbReference>
<keyword evidence="4" id="KW-0902">Two-component regulatory system</keyword>
<evidence type="ECO:0000313" key="11">
    <source>
        <dbReference type="EMBL" id="WPJ94293.1"/>
    </source>
</evidence>
<dbReference type="CDD" id="cd17546">
    <property type="entry name" value="REC_hyHK_CKI1_RcsC-like"/>
    <property type="match status" value="2"/>
</dbReference>
<dbReference type="Gene3D" id="1.10.287.130">
    <property type="match status" value="1"/>
</dbReference>
<keyword evidence="12" id="KW-1185">Reference proteome</keyword>
<dbReference type="PROSITE" id="PS50109">
    <property type="entry name" value="HIS_KIN"/>
    <property type="match status" value="1"/>
</dbReference>
<dbReference type="SMART" id="SM00091">
    <property type="entry name" value="PAS"/>
    <property type="match status" value="1"/>
</dbReference>
<reference evidence="11 12" key="1">
    <citation type="submission" date="2023-11" db="EMBL/GenBank/DDBJ databases">
        <title>Coraliomargarita sp. nov., isolated from marine algae.</title>
        <authorList>
            <person name="Lee J.K."/>
            <person name="Baek J.H."/>
            <person name="Kim J.M."/>
            <person name="Choi D.G."/>
            <person name="Jeon C.O."/>
        </authorList>
    </citation>
    <scope>NUCLEOTIDE SEQUENCE [LARGE SCALE GENOMIC DNA]</scope>
    <source>
        <strain evidence="11 12">J2-16</strain>
    </source>
</reference>
<keyword evidence="6" id="KW-0812">Transmembrane</keyword>
<evidence type="ECO:0000256" key="5">
    <source>
        <dbReference type="PROSITE-ProRule" id="PRU00169"/>
    </source>
</evidence>
<dbReference type="PANTHER" id="PTHR45339">
    <property type="entry name" value="HYBRID SIGNAL TRANSDUCTION HISTIDINE KINASE J"/>
    <property type="match status" value="1"/>
</dbReference>
<dbReference type="Gene3D" id="3.40.50.2300">
    <property type="match status" value="2"/>
</dbReference>
<dbReference type="InterPro" id="IPR035965">
    <property type="entry name" value="PAS-like_dom_sf"/>
</dbReference>
<feature type="domain" description="Histidine kinase" evidence="7">
    <location>
        <begin position="220"/>
        <end position="442"/>
    </location>
</feature>
<dbReference type="InterPro" id="IPR003594">
    <property type="entry name" value="HATPase_dom"/>
</dbReference>
<dbReference type="PRINTS" id="PR00344">
    <property type="entry name" value="BCTRLSENSOR"/>
</dbReference>
<dbReference type="InterPro" id="IPR011006">
    <property type="entry name" value="CheY-like_superfamily"/>
</dbReference>
<comment type="catalytic activity">
    <reaction evidence="1">
        <text>ATP + protein L-histidine = ADP + protein N-phospho-L-histidine.</text>
        <dbReference type="EC" id="2.7.13.3"/>
    </reaction>
</comment>
<dbReference type="Gene3D" id="3.30.565.10">
    <property type="entry name" value="Histidine kinase-like ATPase, C-terminal domain"/>
    <property type="match status" value="1"/>
</dbReference>
<organism evidence="11 12">
    <name type="scientific">Coraliomargarita algicola</name>
    <dbReference type="NCBI Taxonomy" id="3092156"/>
    <lineage>
        <taxon>Bacteria</taxon>
        <taxon>Pseudomonadati</taxon>
        <taxon>Verrucomicrobiota</taxon>
        <taxon>Opitutia</taxon>
        <taxon>Puniceicoccales</taxon>
        <taxon>Coraliomargaritaceae</taxon>
        <taxon>Coraliomargarita</taxon>
    </lineage>
</organism>
<feature type="domain" description="Response regulatory" evidence="8">
    <location>
        <begin position="463"/>
        <end position="580"/>
    </location>
</feature>
<dbReference type="SMART" id="SM00388">
    <property type="entry name" value="HisKA"/>
    <property type="match status" value="1"/>
</dbReference>
<dbReference type="Pfam" id="PF00072">
    <property type="entry name" value="Response_reg"/>
    <property type="match status" value="2"/>
</dbReference>
<dbReference type="InterPro" id="IPR036097">
    <property type="entry name" value="HisK_dim/P_sf"/>
</dbReference>
<dbReference type="Proteomes" id="UP001324993">
    <property type="component" value="Chromosome"/>
</dbReference>
<dbReference type="PANTHER" id="PTHR45339:SF1">
    <property type="entry name" value="HYBRID SIGNAL TRANSDUCTION HISTIDINE KINASE J"/>
    <property type="match status" value="1"/>
</dbReference>
<dbReference type="InterPro" id="IPR036890">
    <property type="entry name" value="HATPase_C_sf"/>
</dbReference>
<dbReference type="PROSITE" id="PS50110">
    <property type="entry name" value="RESPONSE_REGULATORY"/>
    <property type="match status" value="2"/>
</dbReference>
<dbReference type="InterPro" id="IPR001789">
    <property type="entry name" value="Sig_transdc_resp-reg_receiver"/>
</dbReference>
<feature type="domain" description="PAC" evidence="10">
    <location>
        <begin position="150"/>
        <end position="202"/>
    </location>
</feature>
<dbReference type="PROSITE" id="PS50113">
    <property type="entry name" value="PAC"/>
    <property type="match status" value="1"/>
</dbReference>
<dbReference type="CDD" id="cd16922">
    <property type="entry name" value="HATPase_EvgS-ArcB-TorS-like"/>
    <property type="match status" value="1"/>
</dbReference>
<dbReference type="InterPro" id="IPR004358">
    <property type="entry name" value="Sig_transdc_His_kin-like_C"/>
</dbReference>
<feature type="modified residue" description="4-aspartylphosphate" evidence="5">
    <location>
        <position position="660"/>
    </location>
</feature>
<feature type="transmembrane region" description="Helical" evidence="6">
    <location>
        <begin position="30"/>
        <end position="50"/>
    </location>
</feature>
<protein>
    <recommendedName>
        <fullName evidence="2">histidine kinase</fullName>
        <ecNumber evidence="2">2.7.13.3</ecNumber>
    </recommendedName>
</protein>
<dbReference type="EC" id="2.7.13.3" evidence="2"/>
<dbReference type="Pfam" id="PF02518">
    <property type="entry name" value="HATPase_c"/>
    <property type="match status" value="1"/>
</dbReference>
<evidence type="ECO:0000259" key="9">
    <source>
        <dbReference type="PROSITE" id="PS50112"/>
    </source>
</evidence>
<evidence type="ECO:0000256" key="6">
    <source>
        <dbReference type="SAM" id="Phobius"/>
    </source>
</evidence>
<dbReference type="InterPro" id="IPR000700">
    <property type="entry name" value="PAS-assoc_C"/>
</dbReference>
<dbReference type="InterPro" id="IPR001610">
    <property type="entry name" value="PAC"/>
</dbReference>
<feature type="domain" description="Response regulatory" evidence="8">
    <location>
        <begin position="611"/>
        <end position="732"/>
    </location>
</feature>
<sequence>MVDATQYWTMGLRYDREVWAEMFQPIVSKYLILGVFLIFLGIGVCVYFVLRERYITKLDAINQLNANILENAQVAVISTDPEGLVTSFNEFAQKLSGWEADDLVGQESAEIFFEPFELEARAQKMSEESGASVASDFEVFSAASLEAGRDVREWIFTRKDGSKIPVIAAVSVIRDANDEVSGYLLVVVDISEQKEVEGALLEAREHAEALVKMKSQFLANMSHEIRTPMNGVIGLANLLLTDDISMEQRKLVETLVRSADTLMIVINDILDFSKIEAGALALEEESFDLRESIDNTLTLFAADAEAHGVELINQTAPTIDYALWGDAHRVTQILSNLVGNAVKFTSDGGEIVLSAHSSRVSDDVIMVHFVVSDTGIGMDEESQKKIFQPFIQADASTTRKFGGTGLGLAITTQLVEMMNGTLRVESELDVGTKFSIDIPFSPDFKNVHNYSTILERNSFVGKRALVVDDNLTNLLVIQGQLSNLGFIVKTFEDPNNAYLEYVNQPDYDLLVLDYLMPEVDGLELARRLKGSRSGQKTKLVMLSSSQVVIDQEERSFAGIDAYLTKPISQRELHSVLNEQLVRGVVNASKKLNSAEEIRARLSKRLNGRVLRLILVDDNETNRMVMGLQFRTMGLDVVAVESAEELFKRMEKSVFDVILMDCNMPDMDGYEATELIRKREAEGVYAEHRVWVIAATAFAFEDDRDKCLAAGMDDYVSKPARLPELSQAIERAIDVQL</sequence>
<dbReference type="PROSITE" id="PS50112">
    <property type="entry name" value="PAS"/>
    <property type="match status" value="1"/>
</dbReference>
<dbReference type="SUPFAM" id="SSF47384">
    <property type="entry name" value="Homodimeric domain of signal transducing histidine kinase"/>
    <property type="match status" value="1"/>
</dbReference>
<feature type="domain" description="PAS" evidence="9">
    <location>
        <begin position="68"/>
        <end position="115"/>
    </location>
</feature>
<dbReference type="InterPro" id="IPR000014">
    <property type="entry name" value="PAS"/>
</dbReference>
<keyword evidence="6" id="KW-1133">Transmembrane helix</keyword>
<evidence type="ECO:0000259" key="10">
    <source>
        <dbReference type="PROSITE" id="PS50113"/>
    </source>
</evidence>
<dbReference type="InterPro" id="IPR003661">
    <property type="entry name" value="HisK_dim/P_dom"/>
</dbReference>
<evidence type="ECO:0000256" key="4">
    <source>
        <dbReference type="ARBA" id="ARBA00023012"/>
    </source>
</evidence>
<dbReference type="RefSeq" id="WP_319831231.1">
    <property type="nucleotide sequence ID" value="NZ_CP138858.1"/>
</dbReference>
<evidence type="ECO:0000256" key="3">
    <source>
        <dbReference type="ARBA" id="ARBA00022553"/>
    </source>
</evidence>
<name>A0ABZ0RFL2_9BACT</name>